<reference evidence="1 2" key="3">
    <citation type="journal article" date="2022" name="Microbiol. Spectr.">
        <title>Folding features and dynamics of 3D genome architecture in plant fungal pathogens.</title>
        <authorList>
            <person name="Xia C."/>
        </authorList>
    </citation>
    <scope>NUCLEOTIDE SEQUENCE [LARGE SCALE GENOMIC DNA]</scope>
    <source>
        <strain evidence="1 2">93-210</strain>
    </source>
</reference>
<evidence type="ECO:0000313" key="1">
    <source>
        <dbReference type="EMBL" id="KAI7959061.1"/>
    </source>
</evidence>
<dbReference type="EMBL" id="CM045867">
    <property type="protein sequence ID" value="KAI7959061.1"/>
    <property type="molecule type" value="Genomic_DNA"/>
</dbReference>
<protein>
    <submittedName>
        <fullName evidence="1">Uncharacterized protein</fullName>
    </submittedName>
</protein>
<reference evidence="2" key="2">
    <citation type="journal article" date="2018" name="Mol. Plant Microbe Interact.">
        <title>Genome sequence resources for the wheat stripe rust pathogen (Puccinia striiformis f. sp. tritici) and the barley stripe rust pathogen (Puccinia striiformis f. sp. hordei).</title>
        <authorList>
            <person name="Xia C."/>
            <person name="Wang M."/>
            <person name="Yin C."/>
            <person name="Cornejo O.E."/>
            <person name="Hulbert S.H."/>
            <person name="Chen X."/>
        </authorList>
    </citation>
    <scope>NUCLEOTIDE SEQUENCE [LARGE SCALE GENOMIC DNA]</scope>
    <source>
        <strain evidence="2">93-210</strain>
    </source>
</reference>
<proteinExistence type="predicted"/>
<comment type="caution">
    <text evidence="1">The sequence shown here is derived from an EMBL/GenBank/DDBJ whole genome shotgun (WGS) entry which is preliminary data.</text>
</comment>
<reference evidence="2" key="1">
    <citation type="journal article" date="2018" name="BMC Genomics">
        <title>Genomic insights into host adaptation between the wheat stripe rust pathogen (Puccinia striiformis f. sp. tritici) and the barley stripe rust pathogen (Puccinia striiformis f. sp. hordei).</title>
        <authorList>
            <person name="Xia C."/>
            <person name="Wang M."/>
            <person name="Yin C."/>
            <person name="Cornejo O.E."/>
            <person name="Hulbert S.H."/>
            <person name="Chen X."/>
        </authorList>
    </citation>
    <scope>NUCLEOTIDE SEQUENCE [LARGE SCALE GENOMIC DNA]</scope>
    <source>
        <strain evidence="2">93-210</strain>
    </source>
</reference>
<name>A0ACC0ESS6_9BASI</name>
<gene>
    <name evidence="1" type="ORF">MJO28_002852</name>
</gene>
<dbReference type="Proteomes" id="UP001060170">
    <property type="component" value="Chromosome 3"/>
</dbReference>
<sequence length="664" mass="74003">MLRQLRTPAIQKPNSTTGRIQLSKKIADRLGDDSKLKSAIAALALKKYKQPAKPLQIEAVAHLARGSNTFLLAGTGFGKSRIPEIYYSLLPKTSKGVVLVLNPLDALGDNQVLEKENTKFSAINLTKLTFTKEEANNIVNGKYNFVYVSPEIYLNSKLWDQVYFCTNFQNRLALIVVDEAHIIYQWGLVESVGGKNKLATLGYVDDMGIFRPSYGKLGARLLTRNDKPILLMSATCRPEAVAGIKKSLKLEDHNLEMVKGELTRPEIRIIRVPMKHSMASCADILEMFTSKNLVPNSNVVPTLIYSATRNRTLQVMKALDLARGTRGDSIRPKSTFVRRFHSCTGEKDKLAVVKDFADHKFPVISCTMALGMGQNWSQTRRGGKNSVNDFVPGARQTHQDRMDALAVTPVCLRIAFAIDNEIGYIPLSFDDPSYIREKEREKKVGFVDCMCSNCNPIAADGLMRHIKEMDKDNMDEMIVREDWPAAEPLITTTKRKRAMEGGTTTTKRIRLSKTLEEMLSANLIDGFQKAFDIKYPHGTMLYPDNLFGQPQIDNIINNFGTFDGKAGLSKIIGGRFIPGQIDILNTVINDFTTGPLANEEALKINTKAASREDAKAQKLSEKQAQREQKSREKDQERAAIQEAKRVEAEKGEARTCIETCGGGC</sequence>
<organism evidence="1 2">
    <name type="scientific">Puccinia striiformis f. sp. tritici</name>
    <dbReference type="NCBI Taxonomy" id="168172"/>
    <lineage>
        <taxon>Eukaryota</taxon>
        <taxon>Fungi</taxon>
        <taxon>Dikarya</taxon>
        <taxon>Basidiomycota</taxon>
        <taxon>Pucciniomycotina</taxon>
        <taxon>Pucciniomycetes</taxon>
        <taxon>Pucciniales</taxon>
        <taxon>Pucciniaceae</taxon>
        <taxon>Puccinia</taxon>
    </lineage>
</organism>
<evidence type="ECO:0000313" key="2">
    <source>
        <dbReference type="Proteomes" id="UP001060170"/>
    </source>
</evidence>
<accession>A0ACC0ESS6</accession>
<keyword evidence="2" id="KW-1185">Reference proteome</keyword>